<feature type="chain" id="PRO_5046069979" description="MYXO-CTERM domain-containing protein" evidence="2">
    <location>
        <begin position="30"/>
        <end position="245"/>
    </location>
</feature>
<evidence type="ECO:0000256" key="1">
    <source>
        <dbReference type="SAM" id="Phobius"/>
    </source>
</evidence>
<feature type="signal peptide" evidence="2">
    <location>
        <begin position="1"/>
        <end position="29"/>
    </location>
</feature>
<keyword evidence="1" id="KW-0812">Transmembrane</keyword>
<keyword evidence="1" id="KW-0472">Membrane</keyword>
<gene>
    <name evidence="3" type="ORF">HZZ13_00695</name>
</gene>
<keyword evidence="2" id="KW-0732">Signal</keyword>
<proteinExistence type="predicted"/>
<protein>
    <recommendedName>
        <fullName evidence="5">MYXO-CTERM domain-containing protein</fullName>
    </recommendedName>
</protein>
<keyword evidence="4" id="KW-1185">Reference proteome</keyword>
<dbReference type="RefSeq" id="WP_197957776.1">
    <property type="nucleotide sequence ID" value="NZ_JACCHP010000001.1"/>
</dbReference>
<keyword evidence="1" id="KW-1133">Transmembrane helix</keyword>
<dbReference type="EMBL" id="JACCHP010000001">
    <property type="protein sequence ID" value="MBH5396338.1"/>
    <property type="molecule type" value="Genomic_DNA"/>
</dbReference>
<evidence type="ECO:0000256" key="2">
    <source>
        <dbReference type="SAM" id="SignalP"/>
    </source>
</evidence>
<evidence type="ECO:0008006" key="5">
    <source>
        <dbReference type="Google" id="ProtNLM"/>
    </source>
</evidence>
<sequence>MSGYLRWCFVSLILVAAFATAPASSNPLAGIFNTAAPQVAAPSPPQAECLGRAGDSTPDGQHWVYRRDGHRKCWFLSEGIAKVKKTARRAPKASTASLVENGRVRPQQSAVIDARAELLRSAPAEPSQLPHPEVKVADAASDLGTSTARPSAALVTQHSHRPTPFIASQDQVNLEQLLAATPANDVVTSSEPPTPSIGAFVLTAGARNETPSRTATWLGVLLMMLGMLSILSSSRSLRHAVRLRY</sequence>
<feature type="transmembrane region" description="Helical" evidence="1">
    <location>
        <begin position="215"/>
        <end position="234"/>
    </location>
</feature>
<evidence type="ECO:0000313" key="3">
    <source>
        <dbReference type="EMBL" id="MBH5396338.1"/>
    </source>
</evidence>
<evidence type="ECO:0000313" key="4">
    <source>
        <dbReference type="Proteomes" id="UP000807370"/>
    </source>
</evidence>
<comment type="caution">
    <text evidence="3">The sequence shown here is derived from an EMBL/GenBank/DDBJ whole genome shotgun (WGS) entry which is preliminary data.</text>
</comment>
<accession>A0ABS0PGS0</accession>
<dbReference type="Proteomes" id="UP000807370">
    <property type="component" value="Unassembled WGS sequence"/>
</dbReference>
<organism evidence="3 4">
    <name type="scientific">Bradyrhizobium agreste</name>
    <dbReference type="NCBI Taxonomy" id="2751811"/>
    <lineage>
        <taxon>Bacteria</taxon>
        <taxon>Pseudomonadati</taxon>
        <taxon>Pseudomonadota</taxon>
        <taxon>Alphaproteobacteria</taxon>
        <taxon>Hyphomicrobiales</taxon>
        <taxon>Nitrobacteraceae</taxon>
        <taxon>Bradyrhizobium</taxon>
    </lineage>
</organism>
<name>A0ABS0PGS0_9BRAD</name>
<reference evidence="3 4" key="1">
    <citation type="submission" date="2020-07" db="EMBL/GenBank/DDBJ databases">
        <title>Bradyrhizobium diversity isolated from nodules of indigenous legumes of Western Australia.</title>
        <authorList>
            <person name="Klepa M.S."/>
        </authorList>
    </citation>
    <scope>NUCLEOTIDE SEQUENCE [LARGE SCALE GENOMIC DNA]</scope>
    <source>
        <strain evidence="3 4">CNPSo 4010</strain>
    </source>
</reference>